<accession>A0A2H0WZA9</accession>
<dbReference type="PANTHER" id="PTHR30255">
    <property type="entry name" value="SINGLE-STRANDED-DNA-SPECIFIC EXONUCLEASE RECJ"/>
    <property type="match status" value="1"/>
</dbReference>
<dbReference type="InterPro" id="IPR001667">
    <property type="entry name" value="DDH_dom"/>
</dbReference>
<evidence type="ECO:0000256" key="1">
    <source>
        <dbReference type="ARBA" id="ARBA00005915"/>
    </source>
</evidence>
<dbReference type="SUPFAM" id="SSF64182">
    <property type="entry name" value="DHH phosphoesterases"/>
    <property type="match status" value="1"/>
</dbReference>
<dbReference type="Proteomes" id="UP000229574">
    <property type="component" value="Unassembled WGS sequence"/>
</dbReference>
<evidence type="ECO:0000256" key="2">
    <source>
        <dbReference type="ARBA" id="ARBA00019841"/>
    </source>
</evidence>
<dbReference type="PANTHER" id="PTHR30255:SF2">
    <property type="entry name" value="SINGLE-STRANDED-DNA-SPECIFIC EXONUCLEASE RECJ"/>
    <property type="match status" value="1"/>
</dbReference>
<keyword evidence="3" id="KW-0540">Nuclease</keyword>
<comment type="caution">
    <text evidence="9">The sequence shown here is derived from an EMBL/GenBank/DDBJ whole genome shotgun (WGS) entry which is preliminary data.</text>
</comment>
<dbReference type="InterPro" id="IPR038763">
    <property type="entry name" value="DHH_sf"/>
</dbReference>
<proteinExistence type="inferred from homology"/>
<protein>
    <recommendedName>
        <fullName evidence="2">Single-stranded-DNA-specific exonuclease RecJ</fullName>
    </recommendedName>
</protein>
<reference evidence="10" key="1">
    <citation type="submission" date="2017-09" db="EMBL/GenBank/DDBJ databases">
        <title>Depth-based differentiation of microbial function through sediment-hosted aquifers and enrichment of novel symbionts in the deep terrestrial subsurface.</title>
        <authorList>
            <person name="Probst A.J."/>
            <person name="Ladd B."/>
            <person name="Jarett J.K."/>
            <person name="Geller-Mcgrath D.E."/>
            <person name="Sieber C.M.K."/>
            <person name="Emerson J.B."/>
            <person name="Anantharaman K."/>
            <person name="Thomas B.C."/>
            <person name="Malmstrom R."/>
            <person name="Stieglmeier M."/>
            <person name="Klingl A."/>
            <person name="Woyke T."/>
            <person name="Ryan C.M."/>
            <person name="Banfield J.F."/>
        </authorList>
    </citation>
    <scope>NUCLEOTIDE SEQUENCE [LARGE SCALE GENOMIC DNA]</scope>
</reference>
<dbReference type="AlphaFoldDB" id="A0A2H0WZA9"/>
<organism evidence="9 10">
    <name type="scientific">Candidatus Collierbacteria bacterium CG09_land_8_20_14_0_10_46_12</name>
    <dbReference type="NCBI Taxonomy" id="1974533"/>
    <lineage>
        <taxon>Bacteria</taxon>
        <taxon>Candidatus Collieribacteriota</taxon>
    </lineage>
</organism>
<sequence>MQINVTTHGGDNLSAQEIFEAILKSRGHLSKKDQDDFLSPPKPTLKILIKETGLKLSTLKNIKNLLDQHLALGHDICVFGDYDADGITATATLWQALMAYAKGGKSRILPFIPDRTRHGYGLSIKAVGDIIEGDGFKTTSFPDFSPKLILTVDNGIVAHEAASVLAKKGIDLVITDHHQVSDTLPEAKVILHTTATSGAGIAWIFSLYLLEENQFSRDLLDLATIGVVADMMPLFGLNRSLVVYGLAKLATSKRLGLLALYQAAKVDPPGISTYTISFGLAPRINAAGRLYDPYDALRLLCATKLSLATQLASKINAHNQDRQELTDLALSSLSKETFTHKIIVVIGDYHEGIIGLIAGKLTELTHKPAIVMSNHSNSLKASARSVPGVNITELLRSLSLSYLSLGGHSQAAGFALAKDQESIFLQTIYDLADTTIPDALLENNLTVDFELKPSQMTLTLAKLIEQLSPFGIGNPKPKFLLRNVVVLEDRQLGTTGK</sequence>
<feature type="domain" description="DHHA1" evidence="7">
    <location>
        <begin position="343"/>
        <end position="430"/>
    </location>
</feature>
<dbReference type="Pfam" id="PF02272">
    <property type="entry name" value="DHHA1"/>
    <property type="match status" value="1"/>
</dbReference>
<dbReference type="Gene3D" id="3.90.1640.30">
    <property type="match status" value="1"/>
</dbReference>
<dbReference type="GO" id="GO:0003676">
    <property type="term" value="F:nucleic acid binding"/>
    <property type="evidence" value="ECO:0007669"/>
    <property type="project" value="InterPro"/>
</dbReference>
<evidence type="ECO:0000259" key="8">
    <source>
        <dbReference type="Pfam" id="PF17768"/>
    </source>
</evidence>
<evidence type="ECO:0000259" key="7">
    <source>
        <dbReference type="Pfam" id="PF02272"/>
    </source>
</evidence>
<feature type="non-terminal residue" evidence="9">
    <location>
        <position position="497"/>
    </location>
</feature>
<evidence type="ECO:0000256" key="3">
    <source>
        <dbReference type="ARBA" id="ARBA00022722"/>
    </source>
</evidence>
<evidence type="ECO:0000256" key="4">
    <source>
        <dbReference type="ARBA" id="ARBA00022801"/>
    </source>
</evidence>
<dbReference type="Gene3D" id="3.10.310.30">
    <property type="match status" value="1"/>
</dbReference>
<evidence type="ECO:0000259" key="6">
    <source>
        <dbReference type="Pfam" id="PF01368"/>
    </source>
</evidence>
<dbReference type="Pfam" id="PF01368">
    <property type="entry name" value="DHH"/>
    <property type="match status" value="1"/>
</dbReference>
<evidence type="ECO:0000256" key="5">
    <source>
        <dbReference type="ARBA" id="ARBA00022839"/>
    </source>
</evidence>
<evidence type="ECO:0000313" key="9">
    <source>
        <dbReference type="EMBL" id="PIS17957.1"/>
    </source>
</evidence>
<dbReference type="EMBL" id="PEYY01000079">
    <property type="protein sequence ID" value="PIS17957.1"/>
    <property type="molecule type" value="Genomic_DNA"/>
</dbReference>
<feature type="domain" description="RecJ OB" evidence="8">
    <location>
        <begin position="447"/>
        <end position="495"/>
    </location>
</feature>
<dbReference type="InterPro" id="IPR041122">
    <property type="entry name" value="RecJ_OB"/>
</dbReference>
<dbReference type="InterPro" id="IPR051673">
    <property type="entry name" value="SSDNA_exonuclease_RecJ"/>
</dbReference>
<dbReference type="Pfam" id="PF17768">
    <property type="entry name" value="RecJ_OB"/>
    <property type="match status" value="1"/>
</dbReference>
<keyword evidence="5" id="KW-0269">Exonuclease</keyword>
<keyword evidence="4" id="KW-0378">Hydrolase</keyword>
<dbReference type="GO" id="GO:0004527">
    <property type="term" value="F:exonuclease activity"/>
    <property type="evidence" value="ECO:0007669"/>
    <property type="project" value="UniProtKB-KW"/>
</dbReference>
<gene>
    <name evidence="9" type="ORF">COT54_01895</name>
</gene>
<name>A0A2H0WZA9_9BACT</name>
<evidence type="ECO:0000313" key="10">
    <source>
        <dbReference type="Proteomes" id="UP000229574"/>
    </source>
</evidence>
<dbReference type="InterPro" id="IPR003156">
    <property type="entry name" value="DHHA1_dom"/>
</dbReference>
<comment type="similarity">
    <text evidence="1">Belongs to the RecJ family.</text>
</comment>
<feature type="domain" description="DDH" evidence="6">
    <location>
        <begin position="76"/>
        <end position="227"/>
    </location>
</feature>